<sequence length="175" mass="19391">MYAGDEGERTLRAARADIAFAGTVFDDAGAWLDSAMERGVPPFAAETWVVDSDLARVLLVRHRIRGWVAPGGMVENGEEPREAAARELFEETGVEAALFVTPAAAVVRDYHPDIEPTLGLVYAALVSPDVPLRPEPGQAARWFSLDEEWESWFPEDRGRILSHVERLRRAPGRPK</sequence>
<dbReference type="InterPro" id="IPR015797">
    <property type="entry name" value="NUDIX_hydrolase-like_dom_sf"/>
</dbReference>
<organism evidence="6 7">
    <name type="scientific">Salininema proteolyticum</name>
    <dbReference type="NCBI Taxonomy" id="1607685"/>
    <lineage>
        <taxon>Bacteria</taxon>
        <taxon>Bacillati</taxon>
        <taxon>Actinomycetota</taxon>
        <taxon>Actinomycetes</taxon>
        <taxon>Glycomycetales</taxon>
        <taxon>Glycomycetaceae</taxon>
        <taxon>Salininema</taxon>
    </lineage>
</organism>
<feature type="domain" description="Nudix hydrolase" evidence="5">
    <location>
        <begin position="40"/>
        <end position="167"/>
    </location>
</feature>
<evidence type="ECO:0000259" key="5">
    <source>
        <dbReference type="PROSITE" id="PS51462"/>
    </source>
</evidence>
<dbReference type="PROSITE" id="PS00893">
    <property type="entry name" value="NUDIX_BOX"/>
    <property type="match status" value="1"/>
</dbReference>
<dbReference type="EMBL" id="JBHSDK010000061">
    <property type="protein sequence ID" value="MFC4338103.1"/>
    <property type="molecule type" value="Genomic_DNA"/>
</dbReference>
<evidence type="ECO:0000313" key="7">
    <source>
        <dbReference type="Proteomes" id="UP001595823"/>
    </source>
</evidence>
<dbReference type="PROSITE" id="PS51462">
    <property type="entry name" value="NUDIX"/>
    <property type="match status" value="1"/>
</dbReference>
<comment type="similarity">
    <text evidence="2 4">Belongs to the Nudix hydrolase family.</text>
</comment>
<dbReference type="InterPro" id="IPR020084">
    <property type="entry name" value="NUDIX_hydrolase_CS"/>
</dbReference>
<dbReference type="PRINTS" id="PR00502">
    <property type="entry name" value="NUDIXFAMILY"/>
</dbReference>
<keyword evidence="7" id="KW-1185">Reference proteome</keyword>
<dbReference type="RefSeq" id="WP_380625800.1">
    <property type="nucleotide sequence ID" value="NZ_JBHSDK010000061.1"/>
</dbReference>
<comment type="caution">
    <text evidence="6">The sequence shown here is derived from an EMBL/GenBank/DDBJ whole genome shotgun (WGS) entry which is preliminary data.</text>
</comment>
<proteinExistence type="inferred from homology"/>
<gene>
    <name evidence="6" type="ORF">ACFPET_23190</name>
</gene>
<reference evidence="7" key="1">
    <citation type="journal article" date="2019" name="Int. J. Syst. Evol. Microbiol.">
        <title>The Global Catalogue of Microorganisms (GCM) 10K type strain sequencing project: providing services to taxonomists for standard genome sequencing and annotation.</title>
        <authorList>
            <consortium name="The Broad Institute Genomics Platform"/>
            <consortium name="The Broad Institute Genome Sequencing Center for Infectious Disease"/>
            <person name="Wu L."/>
            <person name="Ma J."/>
        </authorList>
    </citation>
    <scope>NUCLEOTIDE SEQUENCE [LARGE SCALE GENOMIC DNA]</scope>
    <source>
        <strain evidence="7">IBRC-M 10908</strain>
    </source>
</reference>
<dbReference type="InterPro" id="IPR000086">
    <property type="entry name" value="NUDIX_hydrolase_dom"/>
</dbReference>
<evidence type="ECO:0000256" key="3">
    <source>
        <dbReference type="ARBA" id="ARBA00022801"/>
    </source>
</evidence>
<dbReference type="Pfam" id="PF00293">
    <property type="entry name" value="NUDIX"/>
    <property type="match status" value="1"/>
</dbReference>
<evidence type="ECO:0000313" key="6">
    <source>
        <dbReference type="EMBL" id="MFC4338103.1"/>
    </source>
</evidence>
<evidence type="ECO:0000256" key="1">
    <source>
        <dbReference type="ARBA" id="ARBA00001946"/>
    </source>
</evidence>
<evidence type="ECO:0000256" key="4">
    <source>
        <dbReference type="RuleBase" id="RU003476"/>
    </source>
</evidence>
<comment type="cofactor">
    <cofactor evidence="1">
        <name>Mg(2+)</name>
        <dbReference type="ChEBI" id="CHEBI:18420"/>
    </cofactor>
</comment>
<dbReference type="Proteomes" id="UP001595823">
    <property type="component" value="Unassembled WGS sequence"/>
</dbReference>
<keyword evidence="3 4" id="KW-0378">Hydrolase</keyword>
<dbReference type="SUPFAM" id="SSF55811">
    <property type="entry name" value="Nudix"/>
    <property type="match status" value="1"/>
</dbReference>
<dbReference type="InterPro" id="IPR020476">
    <property type="entry name" value="Nudix_hydrolase"/>
</dbReference>
<protein>
    <submittedName>
        <fullName evidence="6">NUDIX domain-containing protein</fullName>
    </submittedName>
</protein>
<dbReference type="Gene3D" id="3.90.79.10">
    <property type="entry name" value="Nucleoside Triphosphate Pyrophosphohydrolase"/>
    <property type="match status" value="1"/>
</dbReference>
<dbReference type="PANTHER" id="PTHR43046:SF16">
    <property type="entry name" value="ADP-RIBOSE PYROPHOSPHATASE YJHB-RELATED"/>
    <property type="match status" value="1"/>
</dbReference>
<accession>A0ABV8U5Z1</accession>
<name>A0ABV8U5Z1_9ACTN</name>
<evidence type="ECO:0000256" key="2">
    <source>
        <dbReference type="ARBA" id="ARBA00005582"/>
    </source>
</evidence>
<dbReference type="PANTHER" id="PTHR43046">
    <property type="entry name" value="GDP-MANNOSE MANNOSYL HYDROLASE"/>
    <property type="match status" value="1"/>
</dbReference>